<evidence type="ECO:0000313" key="2">
    <source>
        <dbReference type="EMBL" id="KAJ4475946.1"/>
    </source>
</evidence>
<evidence type="ECO:0000313" key="3">
    <source>
        <dbReference type="Proteomes" id="UP001150238"/>
    </source>
</evidence>
<accession>A0A9W9DLU4</accession>
<reference evidence="2" key="2">
    <citation type="journal article" date="2023" name="Proc. Natl. Acad. Sci. U.S.A.">
        <title>A global phylogenomic analysis of the shiitake genus Lentinula.</title>
        <authorList>
            <person name="Sierra-Patev S."/>
            <person name="Min B."/>
            <person name="Naranjo-Ortiz M."/>
            <person name="Looney B."/>
            <person name="Konkel Z."/>
            <person name="Slot J.C."/>
            <person name="Sakamoto Y."/>
            <person name="Steenwyk J.L."/>
            <person name="Rokas A."/>
            <person name="Carro J."/>
            <person name="Camarero S."/>
            <person name="Ferreira P."/>
            <person name="Molpeceres G."/>
            <person name="Ruiz-Duenas F.J."/>
            <person name="Serrano A."/>
            <person name="Henrissat B."/>
            <person name="Drula E."/>
            <person name="Hughes K.W."/>
            <person name="Mata J.L."/>
            <person name="Ishikawa N.K."/>
            <person name="Vargas-Isla R."/>
            <person name="Ushijima S."/>
            <person name="Smith C.A."/>
            <person name="Donoghue J."/>
            <person name="Ahrendt S."/>
            <person name="Andreopoulos W."/>
            <person name="He G."/>
            <person name="LaButti K."/>
            <person name="Lipzen A."/>
            <person name="Ng V."/>
            <person name="Riley R."/>
            <person name="Sandor L."/>
            <person name="Barry K."/>
            <person name="Martinez A.T."/>
            <person name="Xiao Y."/>
            <person name="Gibbons J.G."/>
            <person name="Terashima K."/>
            <person name="Grigoriev I.V."/>
            <person name="Hibbett D."/>
        </authorList>
    </citation>
    <scope>NUCLEOTIDE SEQUENCE</scope>
    <source>
        <strain evidence="2">Sp2 HRB7682 ss15</strain>
    </source>
</reference>
<feature type="region of interest" description="Disordered" evidence="1">
    <location>
        <begin position="43"/>
        <end position="74"/>
    </location>
</feature>
<name>A0A9W9DLU4_9AGAR</name>
<protein>
    <submittedName>
        <fullName evidence="2">Uncharacterized protein</fullName>
    </submittedName>
</protein>
<feature type="compositionally biased region" description="Acidic residues" evidence="1">
    <location>
        <begin position="44"/>
        <end position="64"/>
    </location>
</feature>
<dbReference type="EMBL" id="JANVFS010000021">
    <property type="protein sequence ID" value="KAJ4475946.1"/>
    <property type="molecule type" value="Genomic_DNA"/>
</dbReference>
<organism evidence="2 3">
    <name type="scientific">Lentinula lateritia</name>
    <dbReference type="NCBI Taxonomy" id="40482"/>
    <lineage>
        <taxon>Eukaryota</taxon>
        <taxon>Fungi</taxon>
        <taxon>Dikarya</taxon>
        <taxon>Basidiomycota</taxon>
        <taxon>Agaricomycotina</taxon>
        <taxon>Agaricomycetes</taxon>
        <taxon>Agaricomycetidae</taxon>
        <taxon>Agaricales</taxon>
        <taxon>Marasmiineae</taxon>
        <taxon>Omphalotaceae</taxon>
        <taxon>Lentinula</taxon>
    </lineage>
</organism>
<reference evidence="2" key="1">
    <citation type="submission" date="2022-08" db="EMBL/GenBank/DDBJ databases">
        <authorList>
            <consortium name="DOE Joint Genome Institute"/>
            <person name="Min B."/>
            <person name="Riley R."/>
            <person name="Sierra-Patev S."/>
            <person name="Naranjo-Ortiz M."/>
            <person name="Looney B."/>
            <person name="Konkel Z."/>
            <person name="Slot J.C."/>
            <person name="Sakamoto Y."/>
            <person name="Steenwyk J.L."/>
            <person name="Rokas A."/>
            <person name="Carro J."/>
            <person name="Camarero S."/>
            <person name="Ferreira P."/>
            <person name="Molpeceres G."/>
            <person name="Ruiz-Duenas F.J."/>
            <person name="Serrano A."/>
            <person name="Henrissat B."/>
            <person name="Drula E."/>
            <person name="Hughes K.W."/>
            <person name="Mata J.L."/>
            <person name="Ishikawa N.K."/>
            <person name="Vargas-Isla R."/>
            <person name="Ushijima S."/>
            <person name="Smith C.A."/>
            <person name="Ahrendt S."/>
            <person name="Andreopoulos W."/>
            <person name="He G."/>
            <person name="Labutti K."/>
            <person name="Lipzen A."/>
            <person name="Ng V."/>
            <person name="Sandor L."/>
            <person name="Barry K."/>
            <person name="Martinez A.T."/>
            <person name="Xiao Y."/>
            <person name="Gibbons J.G."/>
            <person name="Terashima K."/>
            <person name="Hibbett D.S."/>
            <person name="Grigoriev I.V."/>
        </authorList>
    </citation>
    <scope>NUCLEOTIDE SEQUENCE</scope>
    <source>
        <strain evidence="2">Sp2 HRB7682 ss15</strain>
    </source>
</reference>
<dbReference type="Proteomes" id="UP001150238">
    <property type="component" value="Unassembled WGS sequence"/>
</dbReference>
<dbReference type="AlphaFoldDB" id="A0A9W9DLU4"/>
<comment type="caution">
    <text evidence="2">The sequence shown here is derived from an EMBL/GenBank/DDBJ whole genome shotgun (WGS) entry which is preliminary data.</text>
</comment>
<proteinExistence type="predicted"/>
<gene>
    <name evidence="2" type="ORF">C8J55DRAFT_490238</name>
</gene>
<evidence type="ECO:0000256" key="1">
    <source>
        <dbReference type="SAM" id="MobiDB-lite"/>
    </source>
</evidence>
<sequence length="411" mass="45371">MAYNKAVHLCRDILMNPAHQKPSFAKQPLLHIASEVIPGVLDSSLDEDESSDFELDNEVVEDKDEGGGHDIDSDDEANELLAIDDNEDAADTHERFNCIAGITAKDTAKYSALCTDLEDIISENEFHNTDIGILLPCAASLIPIQSDLVLSQLVSLPVIEFSKLLDRNTSKISIAACVKERQLWQSATAAKSEHTVKLSNKYALGKVLALTHEQIKQISPKEASHRLRIAQDLNADLQSQQKKTRRQKRWLDVAKNIEKVFASSEDVNWASFGHLQKAQSSRYGSLPKATDLLGLSYLLLQVYLPLGVPVKHKNESDSESESNSESGLSEQRFSCSVSGHKYHSHTHASAANVLYHLGTNTLSGPSAAMKLNKWAGQKWSAFQNCEARETLKTLPPLKIRIPARNKLGTTI</sequence>